<feature type="domain" description="Sema" evidence="9">
    <location>
        <begin position="30"/>
        <end position="513"/>
    </location>
</feature>
<dbReference type="Gene3D" id="3.30.1680.10">
    <property type="entry name" value="ligand-binding face of the semaphorins, domain 2"/>
    <property type="match status" value="1"/>
</dbReference>
<keyword evidence="8" id="KW-0732">Signal</keyword>
<dbReference type="InterPro" id="IPR015943">
    <property type="entry name" value="WD40/YVTN_repeat-like_dom_sf"/>
</dbReference>
<dbReference type="Proteomes" id="UP000007267">
    <property type="component" value="Unassembled WGS sequence"/>
</dbReference>
<feature type="compositionally biased region" description="Polar residues" evidence="6">
    <location>
        <begin position="883"/>
        <end position="903"/>
    </location>
</feature>
<dbReference type="InterPro" id="IPR016201">
    <property type="entry name" value="PSI"/>
</dbReference>
<dbReference type="AlphaFoldDB" id="K7GFT7"/>
<dbReference type="EMBL" id="AGCU01025268">
    <property type="status" value="NOT_ANNOTATED_CDS"/>
    <property type="molecule type" value="Genomic_DNA"/>
</dbReference>
<accession>K7GFT7</accession>
<dbReference type="EMBL" id="AGCU01025267">
    <property type="status" value="NOT_ANNOTATED_CDS"/>
    <property type="molecule type" value="Genomic_DNA"/>
</dbReference>
<dbReference type="PANTHER" id="PTHR11036">
    <property type="entry name" value="SEMAPHORIN"/>
    <property type="match status" value="1"/>
</dbReference>
<dbReference type="Gene3D" id="2.130.10.10">
    <property type="entry name" value="YVTN repeat-like/Quinoprotein amine dehydrogenase"/>
    <property type="match status" value="1"/>
</dbReference>
<evidence type="ECO:0000256" key="6">
    <source>
        <dbReference type="SAM" id="MobiDB-lite"/>
    </source>
</evidence>
<keyword evidence="7" id="KW-1133">Transmembrane helix</keyword>
<dbReference type="EMBL" id="AGCU01025264">
    <property type="status" value="NOT_ANNOTATED_CDS"/>
    <property type="molecule type" value="Genomic_DNA"/>
</dbReference>
<dbReference type="FunFam" id="2.130.10.10:FF:000184">
    <property type="entry name" value="semaphorin-6C isoform X1"/>
    <property type="match status" value="1"/>
</dbReference>
<dbReference type="GO" id="GO:0005886">
    <property type="term" value="C:plasma membrane"/>
    <property type="evidence" value="ECO:0007669"/>
    <property type="project" value="TreeGrafter"/>
</dbReference>
<organism evidence="10 11">
    <name type="scientific">Pelodiscus sinensis</name>
    <name type="common">Chinese softshell turtle</name>
    <name type="synonym">Trionyx sinensis</name>
    <dbReference type="NCBI Taxonomy" id="13735"/>
    <lineage>
        <taxon>Eukaryota</taxon>
        <taxon>Metazoa</taxon>
        <taxon>Chordata</taxon>
        <taxon>Craniata</taxon>
        <taxon>Vertebrata</taxon>
        <taxon>Euteleostomi</taxon>
        <taxon>Archelosauria</taxon>
        <taxon>Testudinata</taxon>
        <taxon>Testudines</taxon>
        <taxon>Cryptodira</taxon>
        <taxon>Trionychia</taxon>
        <taxon>Trionychidae</taxon>
        <taxon>Pelodiscus</taxon>
    </lineage>
</organism>
<dbReference type="GO" id="GO:0030335">
    <property type="term" value="P:positive regulation of cell migration"/>
    <property type="evidence" value="ECO:0007669"/>
    <property type="project" value="TreeGrafter"/>
</dbReference>
<dbReference type="SMART" id="SM00423">
    <property type="entry name" value="PSI"/>
    <property type="match status" value="1"/>
</dbReference>
<feature type="compositionally biased region" description="Low complexity" evidence="6">
    <location>
        <begin position="959"/>
        <end position="969"/>
    </location>
</feature>
<evidence type="ECO:0000256" key="1">
    <source>
        <dbReference type="ARBA" id="ARBA00004370"/>
    </source>
</evidence>
<feature type="region of interest" description="Disordered" evidence="6">
    <location>
        <begin position="952"/>
        <end position="985"/>
    </location>
</feature>
<comment type="caution">
    <text evidence="5">Lacks conserved residue(s) required for the propagation of feature annotation.</text>
</comment>
<dbReference type="GO" id="GO:0001755">
    <property type="term" value="P:neural crest cell migration"/>
    <property type="evidence" value="ECO:0007669"/>
    <property type="project" value="TreeGrafter"/>
</dbReference>
<feature type="region of interest" description="Disordered" evidence="6">
    <location>
        <begin position="681"/>
        <end position="717"/>
    </location>
</feature>
<keyword evidence="11" id="KW-1185">Reference proteome</keyword>
<dbReference type="PANTHER" id="PTHR11036:SF11">
    <property type="entry name" value="SEMAPHORIN-6C"/>
    <property type="match status" value="1"/>
</dbReference>
<dbReference type="HOGENOM" id="CLU_009051_2_0_1"/>
<dbReference type="GO" id="GO:0030215">
    <property type="term" value="F:semaphorin receptor binding"/>
    <property type="evidence" value="ECO:0007669"/>
    <property type="project" value="InterPro"/>
</dbReference>
<reference evidence="11" key="2">
    <citation type="journal article" date="2013" name="Nat. Genet.">
        <title>The draft genomes of soft-shell turtle and green sea turtle yield insights into the development and evolution of the turtle-specific body plan.</title>
        <authorList>
            <person name="Wang Z."/>
            <person name="Pascual-Anaya J."/>
            <person name="Zadissa A."/>
            <person name="Li W."/>
            <person name="Niimura Y."/>
            <person name="Huang Z."/>
            <person name="Li C."/>
            <person name="White S."/>
            <person name="Xiong Z."/>
            <person name="Fang D."/>
            <person name="Wang B."/>
            <person name="Ming Y."/>
            <person name="Chen Y."/>
            <person name="Zheng Y."/>
            <person name="Kuraku S."/>
            <person name="Pignatelli M."/>
            <person name="Herrero J."/>
            <person name="Beal K."/>
            <person name="Nozawa M."/>
            <person name="Li Q."/>
            <person name="Wang J."/>
            <person name="Zhang H."/>
            <person name="Yu L."/>
            <person name="Shigenobu S."/>
            <person name="Wang J."/>
            <person name="Liu J."/>
            <person name="Flicek P."/>
            <person name="Searle S."/>
            <person name="Wang J."/>
            <person name="Kuratani S."/>
            <person name="Yin Y."/>
            <person name="Aken B."/>
            <person name="Zhang G."/>
            <person name="Irie N."/>
        </authorList>
    </citation>
    <scope>NUCLEOTIDE SEQUENCE [LARGE SCALE GENOMIC DNA]</scope>
    <source>
        <strain evidence="11">Daiwa-1</strain>
    </source>
</reference>
<dbReference type="EMBL" id="AGCU01025261">
    <property type="status" value="NOT_ANNOTATED_CDS"/>
    <property type="molecule type" value="Genomic_DNA"/>
</dbReference>
<name>K7GFT7_PELSI</name>
<dbReference type="PROSITE" id="PS51004">
    <property type="entry name" value="SEMA"/>
    <property type="match status" value="1"/>
</dbReference>
<dbReference type="eggNOG" id="KOG3611">
    <property type="taxonomic scope" value="Eukaryota"/>
</dbReference>
<dbReference type="SUPFAM" id="SSF101912">
    <property type="entry name" value="Sema domain"/>
    <property type="match status" value="1"/>
</dbReference>
<reference evidence="10" key="4">
    <citation type="submission" date="2025-09" db="UniProtKB">
        <authorList>
            <consortium name="Ensembl"/>
        </authorList>
    </citation>
    <scope>IDENTIFICATION</scope>
</reference>
<keyword evidence="4" id="KW-0325">Glycoprotein</keyword>
<feature type="transmembrane region" description="Helical" evidence="7">
    <location>
        <begin position="604"/>
        <end position="627"/>
    </location>
</feature>
<evidence type="ECO:0000259" key="9">
    <source>
        <dbReference type="PROSITE" id="PS51004"/>
    </source>
</evidence>
<evidence type="ECO:0000256" key="7">
    <source>
        <dbReference type="SAM" id="Phobius"/>
    </source>
</evidence>
<keyword evidence="2 7" id="KW-0472">Membrane</keyword>
<evidence type="ECO:0000256" key="3">
    <source>
        <dbReference type="ARBA" id="ARBA00023157"/>
    </source>
</evidence>
<gene>
    <name evidence="10" type="primary">SEMA6C</name>
</gene>
<keyword evidence="3" id="KW-1015">Disulfide bond</keyword>
<dbReference type="EMBL" id="AGCU01025266">
    <property type="status" value="NOT_ANNOTATED_CDS"/>
    <property type="molecule type" value="Genomic_DNA"/>
</dbReference>
<dbReference type="EMBL" id="AGCU01025262">
    <property type="status" value="NOT_ANNOTATED_CDS"/>
    <property type="molecule type" value="Genomic_DNA"/>
</dbReference>
<evidence type="ECO:0000256" key="5">
    <source>
        <dbReference type="PROSITE-ProRule" id="PRU00352"/>
    </source>
</evidence>
<feature type="signal peptide" evidence="8">
    <location>
        <begin position="1"/>
        <end position="25"/>
    </location>
</feature>
<dbReference type="OMA" id="DMKNCAM"/>
<feature type="compositionally biased region" description="Pro residues" evidence="6">
    <location>
        <begin position="970"/>
        <end position="979"/>
    </location>
</feature>
<dbReference type="SMART" id="SM00630">
    <property type="entry name" value="Sema"/>
    <property type="match status" value="1"/>
</dbReference>
<dbReference type="GO" id="GO:0071526">
    <property type="term" value="P:semaphorin-plexin signaling pathway"/>
    <property type="evidence" value="ECO:0007669"/>
    <property type="project" value="TreeGrafter"/>
</dbReference>
<dbReference type="EMBL" id="AGCU01025263">
    <property type="status" value="NOT_ANNOTATED_CDS"/>
    <property type="molecule type" value="Genomic_DNA"/>
</dbReference>
<protein>
    <submittedName>
        <fullName evidence="10">Semaphorin 6C</fullName>
    </submittedName>
</protein>
<dbReference type="EMBL" id="AGCU01025269">
    <property type="status" value="NOT_ANNOTATED_CDS"/>
    <property type="molecule type" value="Genomic_DNA"/>
</dbReference>
<feature type="chain" id="PRO_5003902874" evidence="8">
    <location>
        <begin position="26"/>
        <end position="1016"/>
    </location>
</feature>
<dbReference type="InterPro" id="IPR002165">
    <property type="entry name" value="Plexin_repeat"/>
</dbReference>
<dbReference type="EMBL" id="AGCU01025265">
    <property type="status" value="NOT_ANNOTATED_CDS"/>
    <property type="molecule type" value="Genomic_DNA"/>
</dbReference>
<dbReference type="GeneTree" id="ENSGT00940000158641"/>
<evidence type="ECO:0000256" key="2">
    <source>
        <dbReference type="ARBA" id="ARBA00023136"/>
    </source>
</evidence>
<dbReference type="InterPro" id="IPR036352">
    <property type="entry name" value="Semap_dom_sf"/>
</dbReference>
<dbReference type="GO" id="GO:0045499">
    <property type="term" value="F:chemorepellent activity"/>
    <property type="evidence" value="ECO:0007669"/>
    <property type="project" value="TreeGrafter"/>
</dbReference>
<comment type="subcellular location">
    <subcellularLocation>
        <location evidence="1">Membrane</location>
    </subcellularLocation>
</comment>
<dbReference type="EMBL" id="AGCU01025260">
    <property type="status" value="NOT_ANNOTATED_CDS"/>
    <property type="molecule type" value="Genomic_DNA"/>
</dbReference>
<keyword evidence="7" id="KW-0812">Transmembrane</keyword>
<dbReference type="Ensembl" id="ENSPSIT00000019238.1">
    <property type="protein sequence ID" value="ENSPSIP00000019148.1"/>
    <property type="gene ID" value="ENSPSIG00000016891.1"/>
</dbReference>
<evidence type="ECO:0000256" key="4">
    <source>
        <dbReference type="ARBA" id="ARBA00023180"/>
    </source>
</evidence>
<dbReference type="InterPro" id="IPR027231">
    <property type="entry name" value="Semaphorin"/>
</dbReference>
<dbReference type="Pfam" id="PF01437">
    <property type="entry name" value="PSI"/>
    <property type="match status" value="1"/>
</dbReference>
<evidence type="ECO:0000313" key="10">
    <source>
        <dbReference type="Ensembl" id="ENSPSIP00000019148.1"/>
    </source>
</evidence>
<dbReference type="Pfam" id="PF01403">
    <property type="entry name" value="Sema"/>
    <property type="match status" value="1"/>
</dbReference>
<evidence type="ECO:0000313" key="11">
    <source>
        <dbReference type="Proteomes" id="UP000007267"/>
    </source>
</evidence>
<reference evidence="11" key="1">
    <citation type="submission" date="2011-10" db="EMBL/GenBank/DDBJ databases">
        <authorList>
            <consortium name="Soft-shell Turtle Genome Consortium"/>
        </authorList>
    </citation>
    <scope>NUCLEOTIDE SEQUENCE [LARGE SCALE GENOMIC DNA]</scope>
    <source>
        <strain evidence="11">Daiwa-1</strain>
    </source>
</reference>
<feature type="region of interest" description="Disordered" evidence="6">
    <location>
        <begin position="854"/>
        <end position="903"/>
    </location>
</feature>
<dbReference type="STRING" id="13735.ENSPSIP00000019148"/>
<proteinExistence type="predicted"/>
<dbReference type="GO" id="GO:0007411">
    <property type="term" value="P:axon guidance"/>
    <property type="evidence" value="ECO:0007669"/>
    <property type="project" value="TreeGrafter"/>
</dbReference>
<reference evidence="10" key="3">
    <citation type="submission" date="2025-08" db="UniProtKB">
        <authorList>
            <consortium name="Ensembl"/>
        </authorList>
    </citation>
    <scope>IDENTIFICATION</scope>
</reference>
<sequence>MPPSCPAAAALLLLLGRCLLPSALSFPKDLAPLSTVDLPPTSLYPCFRGLARDNDTAQLGLDFQRMLRLNPTLFIAARDHVYAFDLSQATKDFYPHRHLTWKTQDMKNCAMRGKLQDECYNYIKVLVPKNDRTLFACGTNSFNPMCRTYKISSLEQEGEELNGQARCPFDAKQTNVALFADGNLYSATVADFQASDAVIYRSLSERSPVLRTIKYDSKWLREPHFLHALEYGNYVYFFFREISMEYTTLGRVIFSRVGRVCKNDMGGSPRVLEKYWTSFLKARLNCSVPGDAFFYFDVLQAVTDVFQVNGRPAVFGVFATQSNSITGSAVCAFYLDDIERVFSGKFKEQKNADSAWTPVPEEKVPRPRPGSCAGVGQAASYRTSNEFPDETLAFIKSYPLLDEAVPSATGRPWFTKTTSRYKLTQLAVDTAAGPRGNYTVLFLGSEDGKVLKVLTGTQENSSVETLLLEEISVYSPAQCSVKREDRRIVGLELDKARQALYVAFSSCVVRVPLSRCDTHGSCGKSCLASRDPYCVWLWTGACVAFGQEIRAGFEQDVENAAKQLGNCQDVVTSTGDRNGASDSSYGVRQESEGKDSSKTVHFTFLIGCVFVAFVLGAFFSGLFVSCYCSHMFQKAKHVSKDPENTIQRPLSLRSLAKMNGLLDSQSKDGLTEASSPKLYTTLLPSEKEPHNGTAKAGVKEHPELSGLPTPESTPELPMKNMKAIRNQWEKNQNCNNAKESQGKGHVFHGPISGAQVFQFPGAMVLPSSLQGYDQPLAGYPEEKKIPNAERVLVRHSQCYLPKGVEVTTLEELLKHLHEASGSPKKLLSGVPGHQPAISPHAAVSFANRVQPKIPDTESAPYYSSSTLPRDSLPRRLDVPPDVTPQSCLEKQQPSRHPSQRHSLSSAQKLMNLAMGGGLISRQHSLSQVVRQPPPPALLTRMHSTGTQVPLEGPGAFLVRQPAPQSRSSCPRPPSSPPPNSTTDLASIRGGVAASLASFPGAPACSTRVGQRRPVDL</sequence>
<evidence type="ECO:0000256" key="8">
    <source>
        <dbReference type="SAM" id="SignalP"/>
    </source>
</evidence>
<dbReference type="InterPro" id="IPR001627">
    <property type="entry name" value="Semap_dom"/>
</dbReference>
<dbReference type="SUPFAM" id="SSF103575">
    <property type="entry name" value="Plexin repeat"/>
    <property type="match status" value="1"/>
</dbReference>